<gene>
    <name evidence="2" type="ORF">L3Y34_005333</name>
</gene>
<dbReference type="Proteomes" id="UP000827892">
    <property type="component" value="Chromosome IV"/>
</dbReference>
<dbReference type="PANTHER" id="PTHR22743">
    <property type="entry name" value="MEPRIN/TRAF-LIKE MATH FAMILY-C.ELEGANS"/>
    <property type="match status" value="1"/>
</dbReference>
<dbReference type="InterPro" id="IPR052664">
    <property type="entry name" value="BTB-MATH_domain_protein"/>
</dbReference>
<dbReference type="Gene3D" id="3.30.710.10">
    <property type="entry name" value="Potassium Channel Kv1.1, Chain A"/>
    <property type="match status" value="1"/>
</dbReference>
<evidence type="ECO:0000259" key="1">
    <source>
        <dbReference type="SMART" id="SM00061"/>
    </source>
</evidence>
<protein>
    <recommendedName>
        <fullName evidence="1">MATH domain-containing protein</fullName>
    </recommendedName>
</protein>
<dbReference type="PANTHER" id="PTHR22743:SF165">
    <property type="entry name" value="BTB AND MATH DOMAIN CONTAINING-RELATED"/>
    <property type="match status" value="1"/>
</dbReference>
<reference evidence="2 3" key="1">
    <citation type="submission" date="2022-05" db="EMBL/GenBank/DDBJ databases">
        <title>Chromosome-level reference genomes for two strains of Caenorhabditis briggsae: an improved platform for comparative genomics.</title>
        <authorList>
            <person name="Stevens L."/>
            <person name="Andersen E.C."/>
        </authorList>
    </citation>
    <scope>NUCLEOTIDE SEQUENCE [LARGE SCALE GENOMIC DNA]</scope>
    <source>
        <strain evidence="2">QX1410_ONT</strain>
        <tissue evidence="2">Whole-organism</tissue>
    </source>
</reference>
<dbReference type="EMBL" id="CP090894">
    <property type="protein sequence ID" value="ULT97447.1"/>
    <property type="molecule type" value="Genomic_DNA"/>
</dbReference>
<accession>A0AAE9D5Z8</accession>
<evidence type="ECO:0000313" key="2">
    <source>
        <dbReference type="EMBL" id="ULT97447.1"/>
    </source>
</evidence>
<dbReference type="AlphaFoldDB" id="A0AAE9D5Z8"/>
<proteinExistence type="predicted"/>
<dbReference type="Pfam" id="PF00917">
    <property type="entry name" value="MATH"/>
    <property type="match status" value="1"/>
</dbReference>
<dbReference type="InterPro" id="IPR011333">
    <property type="entry name" value="SKP1/BTB/POZ_sf"/>
</dbReference>
<organism evidence="2 3">
    <name type="scientific">Caenorhabditis briggsae</name>
    <dbReference type="NCBI Taxonomy" id="6238"/>
    <lineage>
        <taxon>Eukaryota</taxon>
        <taxon>Metazoa</taxon>
        <taxon>Ecdysozoa</taxon>
        <taxon>Nematoda</taxon>
        <taxon>Chromadorea</taxon>
        <taxon>Rhabditida</taxon>
        <taxon>Rhabditina</taxon>
        <taxon>Rhabditomorpha</taxon>
        <taxon>Rhabditoidea</taxon>
        <taxon>Rhabditidae</taxon>
        <taxon>Peloderinae</taxon>
        <taxon>Caenorhabditis</taxon>
    </lineage>
</organism>
<dbReference type="SMART" id="SM00061">
    <property type="entry name" value="MATH"/>
    <property type="match status" value="1"/>
</dbReference>
<evidence type="ECO:0000313" key="3">
    <source>
        <dbReference type="Proteomes" id="UP000827892"/>
    </source>
</evidence>
<name>A0AAE9D5Z8_CAEBR</name>
<dbReference type="SUPFAM" id="SSF49599">
    <property type="entry name" value="TRAF domain-like"/>
    <property type="match status" value="1"/>
</dbReference>
<dbReference type="CDD" id="cd00121">
    <property type="entry name" value="MATH"/>
    <property type="match status" value="1"/>
</dbReference>
<sequence length="244" mass="28039">MLVVGAKNTFVMKHVFNDVANMEVGKAYYGPEEEHFGVSWRICMIRCPLRGYSLLECLKPRETNPWKIETKISSNILKPNGNWRTSFISHDFSQKSLENATFYDCERTSRYVIDGTMTIKLEVEIQKMSGFESQILRKFDDVAAKELSDVVLNFLELIHGDSLLEDSATVGILKLADYFDAKSAIARCERFLLENSKNSIKDKFNLAIQYKLEKLKEKCMSKLETHADILSIVPEDPMFFDHSL</sequence>
<dbReference type="InterPro" id="IPR002083">
    <property type="entry name" value="MATH/TRAF_dom"/>
</dbReference>
<feature type="domain" description="MATH" evidence="1">
    <location>
        <begin position="11"/>
        <end position="110"/>
    </location>
</feature>